<evidence type="ECO:0000313" key="10">
    <source>
        <dbReference type="Proteomes" id="UP001595685"/>
    </source>
</evidence>
<feature type="domain" description="EamA" evidence="8">
    <location>
        <begin position="13"/>
        <end position="148"/>
    </location>
</feature>
<feature type="transmembrane region" description="Helical" evidence="7">
    <location>
        <begin position="42"/>
        <end position="65"/>
    </location>
</feature>
<evidence type="ECO:0000256" key="3">
    <source>
        <dbReference type="ARBA" id="ARBA00022692"/>
    </source>
</evidence>
<evidence type="ECO:0000256" key="7">
    <source>
        <dbReference type="SAM" id="Phobius"/>
    </source>
</evidence>
<feature type="transmembrane region" description="Helical" evidence="7">
    <location>
        <begin position="101"/>
        <end position="122"/>
    </location>
</feature>
<comment type="caution">
    <text evidence="9">The sequence shown here is derived from an EMBL/GenBank/DDBJ whole genome shotgun (WGS) entry which is preliminary data.</text>
</comment>
<dbReference type="Proteomes" id="UP001595685">
    <property type="component" value="Unassembled WGS sequence"/>
</dbReference>
<evidence type="ECO:0000313" key="9">
    <source>
        <dbReference type="EMBL" id="MFC3688365.1"/>
    </source>
</evidence>
<dbReference type="InterPro" id="IPR050638">
    <property type="entry name" value="AA-Vitamin_Transporters"/>
</dbReference>
<feature type="domain" description="EamA" evidence="8">
    <location>
        <begin position="160"/>
        <end position="301"/>
    </location>
</feature>
<gene>
    <name evidence="9" type="ORF">ACFOLH_08425</name>
</gene>
<dbReference type="RefSeq" id="WP_340291340.1">
    <property type="nucleotide sequence ID" value="NZ_JBBEOI010000037.1"/>
</dbReference>
<name>A0ABV7WF64_9MICO</name>
<comment type="similarity">
    <text evidence="2">Belongs to the EamA transporter family.</text>
</comment>
<dbReference type="EMBL" id="JBHRWW010000004">
    <property type="protein sequence ID" value="MFC3688365.1"/>
    <property type="molecule type" value="Genomic_DNA"/>
</dbReference>
<dbReference type="InterPro" id="IPR000620">
    <property type="entry name" value="EamA_dom"/>
</dbReference>
<dbReference type="InterPro" id="IPR037185">
    <property type="entry name" value="EmrE-like"/>
</dbReference>
<dbReference type="PANTHER" id="PTHR32322">
    <property type="entry name" value="INNER MEMBRANE TRANSPORTER"/>
    <property type="match status" value="1"/>
</dbReference>
<feature type="region of interest" description="Disordered" evidence="6">
    <location>
        <begin position="308"/>
        <end position="329"/>
    </location>
</feature>
<evidence type="ECO:0000256" key="4">
    <source>
        <dbReference type="ARBA" id="ARBA00022989"/>
    </source>
</evidence>
<dbReference type="SUPFAM" id="SSF103481">
    <property type="entry name" value="Multidrug resistance efflux transporter EmrE"/>
    <property type="match status" value="2"/>
</dbReference>
<feature type="compositionally biased region" description="Basic and acidic residues" evidence="6">
    <location>
        <begin position="308"/>
        <end position="318"/>
    </location>
</feature>
<evidence type="ECO:0000256" key="5">
    <source>
        <dbReference type="ARBA" id="ARBA00023136"/>
    </source>
</evidence>
<sequence length="329" mass="33805">MSSTPPPAPRLSSGLWLALASAAAFGSSGPFAKSLLESGWSPAAAVTARIVVAALVLLPPALVLLRGRWHLLRRNAGLLLTYGVVAVAAVQLAFFTAVTTLSVGVALLLEYLGVVLVVLWLWARHGQRPRRWTVVGIVLAVLGLVLVLDVLGGMRVDGVGVLWALGAAVGLAAYFVLSARADTGLPPLVVAAAGLVVGGVALVLAGLVGIVPMTAGTGDVQLAGLTTPWWVPVAGLSLVAAAFAYASGVSATRRLGSKIASFVGLTEVLFSLFFSWLLLDELPLPVQLLGGAFVVAGVVAVRYDELTRPEDPAPDDARPPATTLSPVEP</sequence>
<evidence type="ECO:0000256" key="6">
    <source>
        <dbReference type="SAM" id="MobiDB-lite"/>
    </source>
</evidence>
<dbReference type="PANTHER" id="PTHR32322:SF2">
    <property type="entry name" value="EAMA DOMAIN-CONTAINING PROTEIN"/>
    <property type="match status" value="1"/>
</dbReference>
<dbReference type="Pfam" id="PF00892">
    <property type="entry name" value="EamA"/>
    <property type="match status" value="2"/>
</dbReference>
<feature type="transmembrane region" description="Helical" evidence="7">
    <location>
        <begin position="259"/>
        <end position="278"/>
    </location>
</feature>
<organism evidence="9 10">
    <name type="scientific">Aquipuribacter hungaricus</name>
    <dbReference type="NCBI Taxonomy" id="545624"/>
    <lineage>
        <taxon>Bacteria</taxon>
        <taxon>Bacillati</taxon>
        <taxon>Actinomycetota</taxon>
        <taxon>Actinomycetes</taxon>
        <taxon>Micrococcales</taxon>
        <taxon>Intrasporangiaceae</taxon>
        <taxon>Aquipuribacter</taxon>
    </lineage>
</organism>
<evidence type="ECO:0000259" key="8">
    <source>
        <dbReference type="Pfam" id="PF00892"/>
    </source>
</evidence>
<keyword evidence="5 7" id="KW-0472">Membrane</keyword>
<accession>A0ABV7WF64</accession>
<keyword evidence="3 7" id="KW-0812">Transmembrane</keyword>
<keyword evidence="4 7" id="KW-1133">Transmembrane helix</keyword>
<feature type="transmembrane region" description="Helical" evidence="7">
    <location>
        <begin position="284"/>
        <end position="303"/>
    </location>
</feature>
<comment type="subcellular location">
    <subcellularLocation>
        <location evidence="1">Membrane</location>
        <topology evidence="1">Multi-pass membrane protein</topology>
    </subcellularLocation>
</comment>
<feature type="transmembrane region" description="Helical" evidence="7">
    <location>
        <begin position="229"/>
        <end position="247"/>
    </location>
</feature>
<reference evidence="10" key="1">
    <citation type="journal article" date="2019" name="Int. J. Syst. Evol. Microbiol.">
        <title>The Global Catalogue of Microorganisms (GCM) 10K type strain sequencing project: providing services to taxonomists for standard genome sequencing and annotation.</title>
        <authorList>
            <consortium name="The Broad Institute Genomics Platform"/>
            <consortium name="The Broad Institute Genome Sequencing Center for Infectious Disease"/>
            <person name="Wu L."/>
            <person name="Ma J."/>
        </authorList>
    </citation>
    <scope>NUCLEOTIDE SEQUENCE [LARGE SCALE GENOMIC DNA]</scope>
    <source>
        <strain evidence="10">NCAIM B.02333</strain>
    </source>
</reference>
<protein>
    <submittedName>
        <fullName evidence="9">DMT family transporter</fullName>
    </submittedName>
</protein>
<evidence type="ECO:0000256" key="2">
    <source>
        <dbReference type="ARBA" id="ARBA00007362"/>
    </source>
</evidence>
<feature type="transmembrane region" description="Helical" evidence="7">
    <location>
        <begin position="77"/>
        <end position="95"/>
    </location>
</feature>
<feature type="transmembrane region" description="Helical" evidence="7">
    <location>
        <begin position="160"/>
        <end position="177"/>
    </location>
</feature>
<keyword evidence="10" id="KW-1185">Reference proteome</keyword>
<evidence type="ECO:0000256" key="1">
    <source>
        <dbReference type="ARBA" id="ARBA00004141"/>
    </source>
</evidence>
<feature type="transmembrane region" description="Helical" evidence="7">
    <location>
        <begin position="189"/>
        <end position="209"/>
    </location>
</feature>
<feature type="transmembrane region" description="Helical" evidence="7">
    <location>
        <begin position="134"/>
        <end position="154"/>
    </location>
</feature>
<proteinExistence type="inferred from homology"/>